<keyword evidence="2" id="KW-0238">DNA-binding</keyword>
<evidence type="ECO:0000256" key="2">
    <source>
        <dbReference type="ARBA" id="ARBA00023125"/>
    </source>
</evidence>
<feature type="domain" description="HTH hxlR-type" evidence="4">
    <location>
        <begin position="167"/>
        <end position="266"/>
    </location>
</feature>
<dbReference type="AlphaFoldDB" id="A0A0E3V1C3"/>
<name>A0A0E3V1C3_9BURK</name>
<protein>
    <submittedName>
        <fullName evidence="5">Transcriptional regulator</fullName>
    </submittedName>
</protein>
<keyword evidence="6" id="KW-1185">Reference proteome</keyword>
<gene>
    <name evidence="5" type="ORF">CL55_00016860</name>
</gene>
<dbReference type="Gene3D" id="1.10.10.10">
    <property type="entry name" value="Winged helix-like DNA-binding domain superfamily/Winged helix DNA-binding domain"/>
    <property type="match status" value="2"/>
</dbReference>
<dbReference type="EMBL" id="CP007501">
    <property type="protein sequence ID" value="AKD26019.1"/>
    <property type="molecule type" value="Genomic_DNA"/>
</dbReference>
<dbReference type="Proteomes" id="UP000061135">
    <property type="component" value="Chromosome"/>
</dbReference>
<dbReference type="PANTHER" id="PTHR33204">
    <property type="entry name" value="TRANSCRIPTIONAL REGULATOR, MARR FAMILY"/>
    <property type="match status" value="1"/>
</dbReference>
<evidence type="ECO:0000313" key="6">
    <source>
        <dbReference type="Proteomes" id="UP000061135"/>
    </source>
</evidence>
<proteinExistence type="predicted"/>
<dbReference type="HOGENOM" id="CLU_068247_0_0_4"/>
<dbReference type="STRING" id="1835254.CL55_00016860"/>
<dbReference type="PATRIC" id="fig|576611.7.peg.1713"/>
<evidence type="ECO:0000313" key="5">
    <source>
        <dbReference type="EMBL" id="AKD26019.1"/>
    </source>
</evidence>
<reference evidence="5 6" key="1">
    <citation type="submission" date="2014-03" db="EMBL/GenBank/DDBJ databases">
        <title>Genome of Polynucleobacter strain MWH-MoK4.</title>
        <authorList>
            <person name="Hahn M.W."/>
        </authorList>
    </citation>
    <scope>NUCLEOTIDE SEQUENCE [LARGE SCALE GENOMIC DNA]</scope>
    <source>
        <strain evidence="5 6">MWH-MoK4</strain>
    </source>
</reference>
<dbReference type="PANTHER" id="PTHR33204:SF18">
    <property type="entry name" value="TRANSCRIPTIONAL REGULATORY PROTEIN"/>
    <property type="match status" value="1"/>
</dbReference>
<dbReference type="GO" id="GO:0003677">
    <property type="term" value="F:DNA binding"/>
    <property type="evidence" value="ECO:0007669"/>
    <property type="project" value="UniProtKB-KW"/>
</dbReference>
<evidence type="ECO:0000256" key="1">
    <source>
        <dbReference type="ARBA" id="ARBA00023015"/>
    </source>
</evidence>
<keyword evidence="3" id="KW-0804">Transcription</keyword>
<evidence type="ECO:0000259" key="4">
    <source>
        <dbReference type="PROSITE" id="PS51118"/>
    </source>
</evidence>
<dbReference type="InterPro" id="IPR002577">
    <property type="entry name" value="HTH_HxlR"/>
</dbReference>
<keyword evidence="1" id="KW-0805">Transcription regulation</keyword>
<dbReference type="InterPro" id="IPR036388">
    <property type="entry name" value="WH-like_DNA-bd_sf"/>
</dbReference>
<dbReference type="InterPro" id="IPR036390">
    <property type="entry name" value="WH_DNA-bd_sf"/>
</dbReference>
<dbReference type="KEGG" id="pdq:CL55_00016860"/>
<dbReference type="RefSeq" id="WP_046330701.1">
    <property type="nucleotide sequence ID" value="NZ_CP007501.1"/>
</dbReference>
<dbReference type="SUPFAM" id="SSF46785">
    <property type="entry name" value="Winged helix' DNA-binding domain"/>
    <property type="match status" value="2"/>
</dbReference>
<feature type="domain" description="HTH hxlR-type" evidence="4">
    <location>
        <begin position="5"/>
        <end position="102"/>
    </location>
</feature>
<sequence length="316" mass="36406">MAEACSVRRTVNIIGDGWSFMILRECYFGVRRFQDFQEILNIPRGTLTARLNTLVAENILRKTTSDPSKKRLEYRLTKQGIDLYKVMIALMSYGDKWIDASPKQPLKLKHKICNHESHPFVGCPHCRQEITASEVTYRNGPGFGLESAYPGPKLRKSADPLLIERRRPSSVARALRTIGDQWGFMVLREAFFKVRRFDQIQAKLGIAPNTLANRLNHFLNEGMFQKVQYQSNPERFEYRLTPKGRAIFSSFMAMLAWGDKWLSKDGPPIILSHQKCGHDFTPLVMCDFCKNEIHAKDMHYDTVYSDPKKSVQHTDS</sequence>
<organism evidence="5 6">
    <name type="scientific">Polynucleobacter duraquae</name>
    <dbReference type="NCBI Taxonomy" id="1835254"/>
    <lineage>
        <taxon>Bacteria</taxon>
        <taxon>Pseudomonadati</taxon>
        <taxon>Pseudomonadota</taxon>
        <taxon>Betaproteobacteria</taxon>
        <taxon>Burkholderiales</taxon>
        <taxon>Burkholderiaceae</taxon>
        <taxon>Polynucleobacter</taxon>
    </lineage>
</organism>
<dbReference type="Pfam" id="PF01638">
    <property type="entry name" value="HxlR"/>
    <property type="match status" value="2"/>
</dbReference>
<accession>A0A0E3V1C3</accession>
<dbReference type="PROSITE" id="PS51118">
    <property type="entry name" value="HTH_HXLR"/>
    <property type="match status" value="2"/>
</dbReference>
<evidence type="ECO:0000256" key="3">
    <source>
        <dbReference type="ARBA" id="ARBA00023163"/>
    </source>
</evidence>